<feature type="chain" id="PRO_5013844076" description="DUF4168 domain-containing protein" evidence="2">
    <location>
        <begin position="21"/>
        <end position="182"/>
    </location>
</feature>
<dbReference type="EMBL" id="CP024608">
    <property type="protein sequence ID" value="ATQ74013.1"/>
    <property type="molecule type" value="Genomic_DNA"/>
</dbReference>
<dbReference type="Proteomes" id="UP000229897">
    <property type="component" value="Chromosome"/>
</dbReference>
<keyword evidence="4" id="KW-1185">Reference proteome</keyword>
<feature type="region of interest" description="Disordered" evidence="1">
    <location>
        <begin position="70"/>
        <end position="103"/>
    </location>
</feature>
<protein>
    <recommendedName>
        <fullName evidence="5">DUF4168 domain-containing protein</fullName>
    </recommendedName>
</protein>
<evidence type="ECO:0008006" key="5">
    <source>
        <dbReference type="Google" id="ProtNLM"/>
    </source>
</evidence>
<dbReference type="OrthoDB" id="8779546at2"/>
<name>A0A2D2DGB4_9BURK</name>
<gene>
    <name evidence="3" type="ORF">CR152_05375</name>
</gene>
<reference evidence="3" key="1">
    <citation type="submission" date="2017-10" db="EMBL/GenBank/DDBJ databases">
        <title>Massilia psychrophilum sp. nov., a novel purple-pigmented bacterium isolated from Tianshan glacier, Xinjiang Municipality, China.</title>
        <authorList>
            <person name="Wang H."/>
        </authorList>
    </citation>
    <scope>NUCLEOTIDE SEQUENCE [LARGE SCALE GENOMIC DNA]</scope>
    <source>
        <strain evidence="3">B2</strain>
    </source>
</reference>
<sequence>MKAGALIAALVVAAGASWLARPQAATAPAAPLNDRAAVPSVAAPPQAARAAQAAGAGWFGEVPRAMPVPAPVPAAESMADARRHGDARTPPLAPPTAAGAGPTAAQLADPRAYQAYQAGQDARVIAAFANAAELEVPRLQADVERARAAGIPAAQIARVEEKIRRLEQLRHEIVNPAQLPRN</sequence>
<accession>A0A2D2DGB4</accession>
<dbReference type="AlphaFoldDB" id="A0A2D2DGB4"/>
<evidence type="ECO:0000313" key="3">
    <source>
        <dbReference type="EMBL" id="ATQ74013.1"/>
    </source>
</evidence>
<proteinExistence type="predicted"/>
<dbReference type="RefSeq" id="WP_099874001.1">
    <property type="nucleotide sequence ID" value="NZ_CP024608.1"/>
</dbReference>
<evidence type="ECO:0000256" key="1">
    <source>
        <dbReference type="SAM" id="MobiDB-lite"/>
    </source>
</evidence>
<evidence type="ECO:0000256" key="2">
    <source>
        <dbReference type="SAM" id="SignalP"/>
    </source>
</evidence>
<evidence type="ECO:0000313" key="4">
    <source>
        <dbReference type="Proteomes" id="UP000229897"/>
    </source>
</evidence>
<organism evidence="3 4">
    <name type="scientific">Massilia violaceinigra</name>
    <dbReference type="NCBI Taxonomy" id="2045208"/>
    <lineage>
        <taxon>Bacteria</taxon>
        <taxon>Pseudomonadati</taxon>
        <taxon>Pseudomonadota</taxon>
        <taxon>Betaproteobacteria</taxon>
        <taxon>Burkholderiales</taxon>
        <taxon>Oxalobacteraceae</taxon>
        <taxon>Telluria group</taxon>
        <taxon>Massilia</taxon>
    </lineage>
</organism>
<keyword evidence="2" id="KW-0732">Signal</keyword>
<feature type="signal peptide" evidence="2">
    <location>
        <begin position="1"/>
        <end position="20"/>
    </location>
</feature>
<dbReference type="KEGG" id="mass:CR152_05375"/>